<feature type="domain" description="4Fe-4S ferredoxin-type" evidence="4">
    <location>
        <begin position="44"/>
        <end position="71"/>
    </location>
</feature>
<feature type="domain" description="4Fe-4S ferredoxin-type" evidence="4">
    <location>
        <begin position="13"/>
        <end position="42"/>
    </location>
</feature>
<sequence length="71" mass="7657">MSRVNENLKVKRAKIGFIEEKCISCGACTALCPTAALCIDKGNWKLRFCSEKCSSCLLCVSSCPLGAIVQL</sequence>
<name>A0A1M7LSJ9_9FIRM</name>
<reference evidence="6" key="1">
    <citation type="submission" date="2016-11" db="EMBL/GenBank/DDBJ databases">
        <authorList>
            <person name="Varghese N."/>
            <person name="Submissions S."/>
        </authorList>
    </citation>
    <scope>NUCLEOTIDE SEQUENCE [LARGE SCALE GENOMIC DNA]</scope>
    <source>
        <strain evidence="6">DSM 18802</strain>
    </source>
</reference>
<dbReference type="Pfam" id="PF14697">
    <property type="entry name" value="Fer4_21"/>
    <property type="match status" value="1"/>
</dbReference>
<keyword evidence="3" id="KW-0411">Iron-sulfur</keyword>
<dbReference type="EMBL" id="FRCR01000014">
    <property type="protein sequence ID" value="SHM81246.1"/>
    <property type="molecule type" value="Genomic_DNA"/>
</dbReference>
<accession>A0A1M7LSJ9</accession>
<evidence type="ECO:0000259" key="4">
    <source>
        <dbReference type="PROSITE" id="PS51379"/>
    </source>
</evidence>
<dbReference type="RefSeq" id="WP_073258077.1">
    <property type="nucleotide sequence ID" value="NZ_FRCR01000014.1"/>
</dbReference>
<keyword evidence="6" id="KW-1185">Reference proteome</keyword>
<dbReference type="InterPro" id="IPR017896">
    <property type="entry name" value="4Fe4S_Fe-S-bd"/>
</dbReference>
<evidence type="ECO:0000256" key="1">
    <source>
        <dbReference type="ARBA" id="ARBA00022723"/>
    </source>
</evidence>
<keyword evidence="1" id="KW-0479">Metal-binding</keyword>
<protein>
    <submittedName>
        <fullName evidence="5">4Fe-4S dicluster domain-containing protein</fullName>
    </submittedName>
</protein>
<organism evidence="5 6">
    <name type="scientific">Caldanaerovirga acetigignens</name>
    <dbReference type="NCBI Taxonomy" id="447595"/>
    <lineage>
        <taxon>Bacteria</taxon>
        <taxon>Bacillati</taxon>
        <taxon>Bacillota</taxon>
        <taxon>Clostridia</taxon>
        <taxon>Thermosediminibacterales</taxon>
        <taxon>Thermosediminibacteraceae</taxon>
        <taxon>Caldanaerovirga</taxon>
    </lineage>
</organism>
<evidence type="ECO:0000256" key="2">
    <source>
        <dbReference type="ARBA" id="ARBA00023004"/>
    </source>
</evidence>
<dbReference type="STRING" id="447595.SAMN05660826_02016"/>
<gene>
    <name evidence="5" type="ORF">SAMN05660826_02016</name>
</gene>
<dbReference type="InterPro" id="IPR017900">
    <property type="entry name" value="4Fe4S_Fe_S_CS"/>
</dbReference>
<evidence type="ECO:0000256" key="3">
    <source>
        <dbReference type="ARBA" id="ARBA00023014"/>
    </source>
</evidence>
<dbReference type="GO" id="GO:0051536">
    <property type="term" value="F:iron-sulfur cluster binding"/>
    <property type="evidence" value="ECO:0007669"/>
    <property type="project" value="UniProtKB-KW"/>
</dbReference>
<dbReference type="GO" id="GO:0046872">
    <property type="term" value="F:metal ion binding"/>
    <property type="evidence" value="ECO:0007669"/>
    <property type="project" value="UniProtKB-KW"/>
</dbReference>
<dbReference type="PROSITE" id="PS00198">
    <property type="entry name" value="4FE4S_FER_1"/>
    <property type="match status" value="2"/>
</dbReference>
<dbReference type="AlphaFoldDB" id="A0A1M7LSJ9"/>
<proteinExistence type="predicted"/>
<dbReference type="Gene3D" id="3.30.70.20">
    <property type="match status" value="1"/>
</dbReference>
<dbReference type="SUPFAM" id="SSF54862">
    <property type="entry name" value="4Fe-4S ferredoxins"/>
    <property type="match status" value="1"/>
</dbReference>
<dbReference type="PROSITE" id="PS51379">
    <property type="entry name" value="4FE4S_FER_2"/>
    <property type="match status" value="2"/>
</dbReference>
<keyword evidence="2" id="KW-0408">Iron</keyword>
<evidence type="ECO:0000313" key="6">
    <source>
        <dbReference type="Proteomes" id="UP000184375"/>
    </source>
</evidence>
<evidence type="ECO:0000313" key="5">
    <source>
        <dbReference type="EMBL" id="SHM81246.1"/>
    </source>
</evidence>
<dbReference type="Proteomes" id="UP000184375">
    <property type="component" value="Unassembled WGS sequence"/>
</dbReference>